<keyword evidence="1" id="KW-1133">Transmembrane helix</keyword>
<comment type="caution">
    <text evidence="2">The sequence shown here is derived from an EMBL/GenBank/DDBJ whole genome shotgun (WGS) entry which is preliminary data.</text>
</comment>
<evidence type="ECO:0008006" key="4">
    <source>
        <dbReference type="Google" id="ProtNLM"/>
    </source>
</evidence>
<dbReference type="RefSeq" id="WP_380216947.1">
    <property type="nucleotide sequence ID" value="NZ_JBHTBN010000002.1"/>
</dbReference>
<evidence type="ECO:0000313" key="2">
    <source>
        <dbReference type="EMBL" id="MFC7357098.1"/>
    </source>
</evidence>
<evidence type="ECO:0000313" key="3">
    <source>
        <dbReference type="Proteomes" id="UP001596415"/>
    </source>
</evidence>
<sequence length="266" mass="31286">MSERKFKSKIVPYQNEFKRLKRLKGIADILLYSAGIISIVVPIIERYEIEFPTIFELIKIINFIIIVAYYILDVVIEVFINPSVSEYRRLNFIDNSLGTKFLGNRSQHYFDNDEVKDGMYKVLVNGFENCFFTYSLAKAQRPSMVLKNSIFGLIFLIVAYFGLIQNSIGLPIIQIFLSSLFLTELIHHLNFTDRLKSLLKNYKEVFTELEKMPYKRLEVANPLKLSLEYETLLAYNKSGLDDKIYEKKKVQLTKEWEEMKKFYNIS</sequence>
<feature type="transmembrane region" description="Helical" evidence="1">
    <location>
        <begin position="60"/>
        <end position="80"/>
    </location>
</feature>
<dbReference type="EMBL" id="JBHTBN010000002">
    <property type="protein sequence ID" value="MFC7357098.1"/>
    <property type="molecule type" value="Genomic_DNA"/>
</dbReference>
<keyword evidence="3" id="KW-1185">Reference proteome</keyword>
<accession>A0ABW2MT74</accession>
<keyword evidence="1" id="KW-0812">Transmembrane</keyword>
<feature type="transmembrane region" description="Helical" evidence="1">
    <location>
        <begin position="25"/>
        <end position="44"/>
    </location>
</feature>
<feature type="transmembrane region" description="Helical" evidence="1">
    <location>
        <begin position="145"/>
        <end position="162"/>
    </location>
</feature>
<name>A0ABW2MT74_9FLAO</name>
<dbReference type="Proteomes" id="UP001596415">
    <property type="component" value="Unassembled WGS sequence"/>
</dbReference>
<reference evidence="3" key="1">
    <citation type="journal article" date="2019" name="Int. J. Syst. Evol. Microbiol.">
        <title>The Global Catalogue of Microorganisms (GCM) 10K type strain sequencing project: providing services to taxonomists for standard genome sequencing and annotation.</title>
        <authorList>
            <consortium name="The Broad Institute Genomics Platform"/>
            <consortium name="The Broad Institute Genome Sequencing Center for Infectious Disease"/>
            <person name="Wu L."/>
            <person name="Ma J."/>
        </authorList>
    </citation>
    <scope>NUCLEOTIDE SEQUENCE [LARGE SCALE GENOMIC DNA]</scope>
    <source>
        <strain evidence="3">CGMCC 1.16306</strain>
    </source>
</reference>
<organism evidence="2 3">
    <name type="scientific">Jejudonia soesokkakensis</name>
    <dbReference type="NCBI Taxonomy" id="1323432"/>
    <lineage>
        <taxon>Bacteria</taxon>
        <taxon>Pseudomonadati</taxon>
        <taxon>Bacteroidota</taxon>
        <taxon>Flavobacteriia</taxon>
        <taxon>Flavobacteriales</taxon>
        <taxon>Flavobacteriaceae</taxon>
        <taxon>Jejudonia</taxon>
    </lineage>
</organism>
<keyword evidence="1" id="KW-0472">Membrane</keyword>
<proteinExistence type="predicted"/>
<gene>
    <name evidence="2" type="ORF">ACFQO1_05325</name>
</gene>
<protein>
    <recommendedName>
        <fullName evidence="4">ABC transmembrane type-1 domain-containing protein</fullName>
    </recommendedName>
</protein>
<evidence type="ECO:0000256" key="1">
    <source>
        <dbReference type="SAM" id="Phobius"/>
    </source>
</evidence>